<reference evidence="1" key="1">
    <citation type="submission" date="2021-02" db="EMBL/GenBank/DDBJ databases">
        <authorList>
            <person name="Dougan E. K."/>
            <person name="Rhodes N."/>
            <person name="Thang M."/>
            <person name="Chan C."/>
        </authorList>
    </citation>
    <scope>NUCLEOTIDE SEQUENCE</scope>
</reference>
<comment type="caution">
    <text evidence="1">The sequence shown here is derived from an EMBL/GenBank/DDBJ whole genome shotgun (WGS) entry which is preliminary data.</text>
</comment>
<evidence type="ECO:0000313" key="1">
    <source>
        <dbReference type="EMBL" id="CAE7563668.1"/>
    </source>
</evidence>
<dbReference type="EMBL" id="CAJNIZ010036113">
    <property type="protein sequence ID" value="CAE7563668.1"/>
    <property type="molecule type" value="Genomic_DNA"/>
</dbReference>
<name>A0A812UBW7_SYMPI</name>
<proteinExistence type="predicted"/>
<dbReference type="AlphaFoldDB" id="A0A812UBW7"/>
<evidence type="ECO:0000313" key="2">
    <source>
        <dbReference type="Proteomes" id="UP000649617"/>
    </source>
</evidence>
<sequence length="175" mass="19728">MSNSQDPAIPWDKGVVLWVDAGNYLHANPRRFLASALEESDIVALRLKQCLEVDWTSKLTLERMNMSSRYALTGRPQLGAYFLAFRKTKAAISFVEEWLQLSEDPDTLLGLAVRNLNHHGGTGTLTGDIVDDEVPSFMTHQADQSIFSLLFKRYGFRASSLEAGHTVVTLDRWRE</sequence>
<dbReference type="OrthoDB" id="440187at2759"/>
<accession>A0A812UBW7</accession>
<gene>
    <name evidence="1" type="primary">shoc2</name>
    <name evidence="1" type="ORF">SPIL2461_LOCUS15095</name>
</gene>
<keyword evidence="2" id="KW-1185">Reference proteome</keyword>
<dbReference type="Proteomes" id="UP000649617">
    <property type="component" value="Unassembled WGS sequence"/>
</dbReference>
<protein>
    <submittedName>
        <fullName evidence="1">Shoc2 protein</fullName>
    </submittedName>
</protein>
<organism evidence="1 2">
    <name type="scientific">Symbiodinium pilosum</name>
    <name type="common">Dinoflagellate</name>
    <dbReference type="NCBI Taxonomy" id="2952"/>
    <lineage>
        <taxon>Eukaryota</taxon>
        <taxon>Sar</taxon>
        <taxon>Alveolata</taxon>
        <taxon>Dinophyceae</taxon>
        <taxon>Suessiales</taxon>
        <taxon>Symbiodiniaceae</taxon>
        <taxon>Symbiodinium</taxon>
    </lineage>
</organism>